<dbReference type="SUPFAM" id="SSF52200">
    <property type="entry name" value="Toll/Interleukin receptor TIR domain"/>
    <property type="match status" value="1"/>
</dbReference>
<evidence type="ECO:0000256" key="2">
    <source>
        <dbReference type="ARBA" id="ARBA00022737"/>
    </source>
</evidence>
<name>A0AAV0KMP8_9ROSI</name>
<dbReference type="InterPro" id="IPR027417">
    <property type="entry name" value="P-loop_NTPase"/>
</dbReference>
<accession>A0AAV0KMP8</accession>
<dbReference type="PANTHER" id="PTHR11017:SF570">
    <property type="entry name" value="DISEASE RESISTANCE PROTEIN (TIR-NBS CLASS)-RELATED"/>
    <property type="match status" value="1"/>
</dbReference>
<dbReference type="Pfam" id="PF00931">
    <property type="entry name" value="NB-ARC"/>
    <property type="match status" value="1"/>
</dbReference>
<feature type="domain" description="TIR" evidence="5">
    <location>
        <begin position="71"/>
        <end position="233"/>
    </location>
</feature>
<dbReference type="Gene3D" id="3.40.1170.20">
    <property type="entry name" value="tRNA intron endonuclease, N-terminal domain"/>
    <property type="match status" value="3"/>
</dbReference>
<dbReference type="InterPro" id="IPR058192">
    <property type="entry name" value="WHD_ROQ1-like"/>
</dbReference>
<evidence type="ECO:0000313" key="7">
    <source>
        <dbReference type="Proteomes" id="UP001154282"/>
    </source>
</evidence>
<dbReference type="SUPFAM" id="SSF52540">
    <property type="entry name" value="P-loop containing nucleoside triphosphate hydrolases"/>
    <property type="match status" value="1"/>
</dbReference>
<dbReference type="InterPro" id="IPR026906">
    <property type="entry name" value="LRR_5"/>
</dbReference>
<dbReference type="Pfam" id="PF01582">
    <property type="entry name" value="TIR"/>
    <property type="match status" value="1"/>
</dbReference>
<dbReference type="InterPro" id="IPR035897">
    <property type="entry name" value="Toll_tir_struct_dom_sf"/>
</dbReference>
<dbReference type="PRINTS" id="PR00364">
    <property type="entry name" value="DISEASERSIST"/>
</dbReference>
<dbReference type="Gene3D" id="3.40.50.300">
    <property type="entry name" value="P-loop containing nucleotide triphosphate hydrolases"/>
    <property type="match status" value="1"/>
</dbReference>
<dbReference type="InterPro" id="IPR001611">
    <property type="entry name" value="Leu-rich_rpt"/>
</dbReference>
<dbReference type="PROSITE" id="PS50104">
    <property type="entry name" value="TIR"/>
    <property type="match status" value="1"/>
</dbReference>
<proteinExistence type="predicted"/>
<dbReference type="InterPro" id="IPR042197">
    <property type="entry name" value="Apaf_helical"/>
</dbReference>
<gene>
    <name evidence="6" type="ORF">LITE_LOCUS19378</name>
</gene>
<dbReference type="Pfam" id="PF23282">
    <property type="entry name" value="WHD_ROQ1"/>
    <property type="match status" value="1"/>
</dbReference>
<dbReference type="GO" id="GO:0007165">
    <property type="term" value="P:signal transduction"/>
    <property type="evidence" value="ECO:0007669"/>
    <property type="project" value="InterPro"/>
</dbReference>
<dbReference type="GO" id="GO:0006952">
    <property type="term" value="P:defense response"/>
    <property type="evidence" value="ECO:0007669"/>
    <property type="project" value="InterPro"/>
</dbReference>
<keyword evidence="7" id="KW-1185">Reference proteome</keyword>
<keyword evidence="3" id="KW-0520">NAD</keyword>
<dbReference type="SUPFAM" id="SSF52058">
    <property type="entry name" value="L domain-like"/>
    <property type="match status" value="3"/>
</dbReference>
<feature type="region of interest" description="Disordered" evidence="4">
    <location>
        <begin position="41"/>
        <end position="65"/>
    </location>
</feature>
<evidence type="ECO:0000259" key="5">
    <source>
        <dbReference type="PROSITE" id="PS50104"/>
    </source>
</evidence>
<dbReference type="Gene3D" id="3.40.50.10140">
    <property type="entry name" value="Toll/interleukin-1 receptor homology (TIR) domain"/>
    <property type="match status" value="1"/>
</dbReference>
<evidence type="ECO:0000256" key="1">
    <source>
        <dbReference type="ARBA" id="ARBA00022614"/>
    </source>
</evidence>
<evidence type="ECO:0000256" key="3">
    <source>
        <dbReference type="ARBA" id="ARBA00023027"/>
    </source>
</evidence>
<reference evidence="6" key="1">
    <citation type="submission" date="2022-08" db="EMBL/GenBank/DDBJ databases">
        <authorList>
            <person name="Gutierrez-Valencia J."/>
        </authorList>
    </citation>
    <scope>NUCLEOTIDE SEQUENCE</scope>
</reference>
<dbReference type="PANTHER" id="PTHR11017">
    <property type="entry name" value="LEUCINE-RICH REPEAT-CONTAINING PROTEIN"/>
    <property type="match status" value="1"/>
</dbReference>
<organism evidence="6 7">
    <name type="scientific">Linum tenue</name>
    <dbReference type="NCBI Taxonomy" id="586396"/>
    <lineage>
        <taxon>Eukaryota</taxon>
        <taxon>Viridiplantae</taxon>
        <taxon>Streptophyta</taxon>
        <taxon>Embryophyta</taxon>
        <taxon>Tracheophyta</taxon>
        <taxon>Spermatophyta</taxon>
        <taxon>Magnoliopsida</taxon>
        <taxon>eudicotyledons</taxon>
        <taxon>Gunneridae</taxon>
        <taxon>Pentapetalae</taxon>
        <taxon>rosids</taxon>
        <taxon>fabids</taxon>
        <taxon>Malpighiales</taxon>
        <taxon>Linaceae</taxon>
        <taxon>Linum</taxon>
    </lineage>
</organism>
<dbReference type="Pfam" id="PF23247">
    <property type="entry name" value="LRR_RPS2"/>
    <property type="match status" value="1"/>
</dbReference>
<dbReference type="InterPro" id="IPR002182">
    <property type="entry name" value="NB-ARC"/>
</dbReference>
<dbReference type="InterPro" id="IPR000157">
    <property type="entry name" value="TIR_dom"/>
</dbReference>
<dbReference type="InterPro" id="IPR044974">
    <property type="entry name" value="Disease_R_plants"/>
</dbReference>
<dbReference type="Pfam" id="PF13306">
    <property type="entry name" value="LRR_5"/>
    <property type="match status" value="2"/>
</dbReference>
<protein>
    <recommendedName>
        <fullName evidence="5">TIR domain-containing protein</fullName>
    </recommendedName>
</protein>
<dbReference type="GO" id="GO:0043531">
    <property type="term" value="F:ADP binding"/>
    <property type="evidence" value="ECO:0007669"/>
    <property type="project" value="InterPro"/>
</dbReference>
<keyword evidence="1" id="KW-0433">Leucine-rich repeat</keyword>
<evidence type="ECO:0000313" key="6">
    <source>
        <dbReference type="EMBL" id="CAI0423070.1"/>
    </source>
</evidence>
<keyword evidence="2" id="KW-0677">Repeat</keyword>
<sequence>MEIYWFLCWSCCLALLLPSFILCFSFLLRKAFSQSIAVSSPSSELVNSPPSPSDDSSSPPPHPSPLPLPSGEYEVFLSFRGPDTRNNIADFLYVYLMRSKIRTFRDDEELRKGEEIAPGLLQAIVESKIYIPILSKTYASSKWCLKELAQMVECRRQDQGHVIFPIFYLVDPGDVRHQRGDYEEAFLLHEGKFDEKTVQDWRDALEEVGKMKGWHVTDLNGQGSVVDQVFEKVLALLSKNYSLVSDELVGIDHHVEKVRELLDEDSGGVKVVGIHGMGGIGKTTIATAVYNTISAQFNRCSFLEDLRETLLQHEGIVTLQNKLISSITRDGPPVRDASEGIRVIKDRVCHHKVLIVLDDVGDKFEVGKILGGYNMFFPGSRFIITTRNKKVLTSTKECELYEPEEMSDDHSLQLFSKHAFGMDSPPKDYASLSAQVVSVAAGLPLTLKVVGSLLYGEDSLVWEDTLMQLKEIPPTEVLGKLKISYNALTYEEQQIFLDIACFFNGENREMASYMWNDCRLYPVSGINVLMLRSMIKIGMNNEFKMHDQLRDLGRAIVREENVEHIWKRSRVWFNEDALDMLDIKKMAIKLKVLNLVTCYSLTKVPDLSPLGSLEILNLHGCRDMVQELEISNLKNLKKLKLSYCGITKITGRIGMLQKLEELDAWECKNLEQVPDDIGSLPSLKTFKITSRKDFPVPYLPTDIKELIVSSLVPNLSNLIHLEELGFYTYHGVDSPQDLWRLSKLKTLELCETNIRSLPIALPPSLNKLSLRHCQSLEALPDLTLLKNLTELTLLCCPDVCEIQGLGELKSLVHLEVTDGESLNHLEGLQGLILLTVLEVILCPLLKKLPSLAALNKVQTLTISQCSSLTEIQGLGEMESLKHLEIEDCGSLQSLPDLSTLSKLRDLTLNECKSLQSIEGIGSLEALERLTLNECHSIKRFPSLSKLTKLKQLTGKKNLGLLEIQSLQGLHLLEALELPSCGSLERLPDMSSLKSLKKLDLDGCRSLVEVTGVEGLESLESLSMNSCWSIEKLPNIWTLKSLSLLALRDCWELKDLPGVEGLESLKVLDIHGCKSIESLRNVSHLRQLEKLSLSGCESLSELSGLIGLHSLKELNLESCTSLGELPSLAQLRCLEKLFLDDCVNLTEVLGLGRLESLQMLTMCGCISIERLENISKLKHLSLLHIIGCEKLKELPGLEGLESLDELKMNGCKSIEKLPSLSNLRQLERLTARGCESLSELQGVEQLKCLKMLDMGGCKSIEKLPVLSSLRSLLWLSVKDCEKLVEIKGIDELKSLTYLDVSGCNLIKDIPELLHTKVNR</sequence>
<dbReference type="FunFam" id="3.40.50.10140:FF:000007">
    <property type="entry name" value="Disease resistance protein (TIR-NBS-LRR class)"/>
    <property type="match status" value="1"/>
</dbReference>
<dbReference type="Gene3D" id="3.80.10.10">
    <property type="entry name" value="Ribonuclease Inhibitor"/>
    <property type="match status" value="4"/>
</dbReference>
<dbReference type="SMART" id="SM00255">
    <property type="entry name" value="TIR"/>
    <property type="match status" value="1"/>
</dbReference>
<dbReference type="EMBL" id="CAMGYJ010000005">
    <property type="protein sequence ID" value="CAI0423070.1"/>
    <property type="molecule type" value="Genomic_DNA"/>
</dbReference>
<dbReference type="InterPro" id="IPR057135">
    <property type="entry name" value="At4g27190-like_LRR"/>
</dbReference>
<dbReference type="Gene3D" id="1.10.8.430">
    <property type="entry name" value="Helical domain of apoptotic protease-activating factors"/>
    <property type="match status" value="1"/>
</dbReference>
<evidence type="ECO:0000256" key="4">
    <source>
        <dbReference type="SAM" id="MobiDB-lite"/>
    </source>
</evidence>
<dbReference type="PROSITE" id="PS51450">
    <property type="entry name" value="LRR"/>
    <property type="match status" value="1"/>
</dbReference>
<dbReference type="InterPro" id="IPR032675">
    <property type="entry name" value="LRR_dom_sf"/>
</dbReference>
<dbReference type="Proteomes" id="UP001154282">
    <property type="component" value="Unassembled WGS sequence"/>
</dbReference>
<comment type="caution">
    <text evidence="6">The sequence shown here is derived from an EMBL/GenBank/DDBJ whole genome shotgun (WGS) entry which is preliminary data.</text>
</comment>